<dbReference type="PANTHER" id="PTHR11909">
    <property type="entry name" value="CASEIN KINASE-RELATED"/>
    <property type="match status" value="1"/>
</dbReference>
<feature type="binding site" evidence="1">
    <location>
        <position position="37"/>
    </location>
    <ligand>
        <name>ATP</name>
        <dbReference type="ChEBI" id="CHEBI:30616"/>
    </ligand>
</feature>
<organism evidence="3 4">
    <name type="scientific">Rhizophlyctis rosea</name>
    <dbReference type="NCBI Taxonomy" id="64517"/>
    <lineage>
        <taxon>Eukaryota</taxon>
        <taxon>Fungi</taxon>
        <taxon>Fungi incertae sedis</taxon>
        <taxon>Chytridiomycota</taxon>
        <taxon>Chytridiomycota incertae sedis</taxon>
        <taxon>Chytridiomycetes</taxon>
        <taxon>Rhizophlyctidales</taxon>
        <taxon>Rhizophlyctidaceae</taxon>
        <taxon>Rhizophlyctis</taxon>
    </lineage>
</organism>
<accession>A0AAD5S386</accession>
<dbReference type="Pfam" id="PF00069">
    <property type="entry name" value="Pkinase"/>
    <property type="match status" value="1"/>
</dbReference>
<evidence type="ECO:0000313" key="3">
    <source>
        <dbReference type="EMBL" id="KAJ3037091.1"/>
    </source>
</evidence>
<keyword evidence="1" id="KW-0067">ATP-binding</keyword>
<evidence type="ECO:0000256" key="1">
    <source>
        <dbReference type="PROSITE-ProRule" id="PRU10141"/>
    </source>
</evidence>
<dbReference type="PROSITE" id="PS00107">
    <property type="entry name" value="PROTEIN_KINASE_ATP"/>
    <property type="match status" value="1"/>
</dbReference>
<evidence type="ECO:0000259" key="2">
    <source>
        <dbReference type="PROSITE" id="PS50011"/>
    </source>
</evidence>
<dbReference type="SUPFAM" id="SSF56112">
    <property type="entry name" value="Protein kinase-like (PK-like)"/>
    <property type="match status" value="1"/>
</dbReference>
<dbReference type="InterPro" id="IPR050235">
    <property type="entry name" value="CK1_Ser-Thr_kinase"/>
</dbReference>
<dbReference type="EMBL" id="JADGJD010001868">
    <property type="protein sequence ID" value="KAJ3037091.1"/>
    <property type="molecule type" value="Genomic_DNA"/>
</dbReference>
<dbReference type="InterPro" id="IPR017441">
    <property type="entry name" value="Protein_kinase_ATP_BS"/>
</dbReference>
<proteinExistence type="predicted"/>
<sequence length="302" mass="33593">MVLIGDHYEPLKKIGEGAHGEVFSGLDKRSGNVVAIKREDKGRGNVSKEAEILQLLSGLPGFPELLYQGETETYGFIVMEHYGPTLKLIRGQTSFGRFPLEAVICFGMQMLDLLQTIHSKGIVHCDIKTENILAQASLLETDTNLTSFRPHLIDFASSKFWPPPPSLIKKKKRRRSSATKIGTTKYASLNLHKGKEPSPRDDIESLLYLLIDLHNRKLPWSGVLNKNWTRIGEIKDEILLCDLCSGMPVPFLACLEYVRGLGARTRIDYERIRDGLRECFGVGVRIVGGMEGNGVGNGVSSR</sequence>
<gene>
    <name evidence="3" type="ORF">HK097_003609</name>
</gene>
<dbReference type="AlphaFoldDB" id="A0AAD5S386"/>
<dbReference type="GO" id="GO:0005524">
    <property type="term" value="F:ATP binding"/>
    <property type="evidence" value="ECO:0007669"/>
    <property type="project" value="UniProtKB-UniRule"/>
</dbReference>
<keyword evidence="4" id="KW-1185">Reference proteome</keyword>
<evidence type="ECO:0000313" key="4">
    <source>
        <dbReference type="Proteomes" id="UP001212841"/>
    </source>
</evidence>
<dbReference type="InterPro" id="IPR011009">
    <property type="entry name" value="Kinase-like_dom_sf"/>
</dbReference>
<dbReference type="SMART" id="SM00220">
    <property type="entry name" value="S_TKc"/>
    <property type="match status" value="1"/>
</dbReference>
<dbReference type="InterPro" id="IPR000719">
    <property type="entry name" value="Prot_kinase_dom"/>
</dbReference>
<dbReference type="Gene3D" id="1.10.510.10">
    <property type="entry name" value="Transferase(Phosphotransferase) domain 1"/>
    <property type="match status" value="1"/>
</dbReference>
<dbReference type="GO" id="GO:0004672">
    <property type="term" value="F:protein kinase activity"/>
    <property type="evidence" value="ECO:0007669"/>
    <property type="project" value="InterPro"/>
</dbReference>
<dbReference type="PROSITE" id="PS50011">
    <property type="entry name" value="PROTEIN_KINASE_DOM"/>
    <property type="match status" value="1"/>
</dbReference>
<feature type="domain" description="Protein kinase" evidence="2">
    <location>
        <begin position="8"/>
        <end position="302"/>
    </location>
</feature>
<reference evidence="3" key="1">
    <citation type="submission" date="2020-05" db="EMBL/GenBank/DDBJ databases">
        <title>Phylogenomic resolution of chytrid fungi.</title>
        <authorList>
            <person name="Stajich J.E."/>
            <person name="Amses K."/>
            <person name="Simmons R."/>
            <person name="Seto K."/>
            <person name="Myers J."/>
            <person name="Bonds A."/>
            <person name="Quandt C.A."/>
            <person name="Barry K."/>
            <person name="Liu P."/>
            <person name="Grigoriev I."/>
            <person name="Longcore J.E."/>
            <person name="James T.Y."/>
        </authorList>
    </citation>
    <scope>NUCLEOTIDE SEQUENCE</scope>
    <source>
        <strain evidence="3">JEL0318</strain>
    </source>
</reference>
<dbReference type="Proteomes" id="UP001212841">
    <property type="component" value="Unassembled WGS sequence"/>
</dbReference>
<comment type="caution">
    <text evidence="3">The sequence shown here is derived from an EMBL/GenBank/DDBJ whole genome shotgun (WGS) entry which is preliminary data.</text>
</comment>
<keyword evidence="1" id="KW-0547">Nucleotide-binding</keyword>
<name>A0AAD5S386_9FUNG</name>
<protein>
    <recommendedName>
        <fullName evidence="2">Protein kinase domain-containing protein</fullName>
    </recommendedName>
</protein>